<feature type="active site" description="Proton acceptor" evidence="6">
    <location>
        <position position="267"/>
    </location>
</feature>
<keyword evidence="10" id="KW-0472">Membrane</keyword>
<dbReference type="GO" id="GO:0000139">
    <property type="term" value="C:Golgi membrane"/>
    <property type="evidence" value="ECO:0007669"/>
    <property type="project" value="UniProtKB-SubCell"/>
</dbReference>
<evidence type="ECO:0000256" key="3">
    <source>
        <dbReference type="ARBA" id="ARBA00022801"/>
    </source>
</evidence>
<feature type="binding site" evidence="7">
    <location>
        <begin position="298"/>
        <end position="302"/>
    </location>
    <ligand>
        <name>ATP</name>
        <dbReference type="ChEBI" id="CHEBI:30616"/>
    </ligand>
</feature>
<evidence type="ECO:0000256" key="10">
    <source>
        <dbReference type="SAM" id="Phobius"/>
    </source>
</evidence>
<comment type="subcellular location">
    <subcellularLocation>
        <location evidence="1">Golgi apparatus membrane</location>
        <topology evidence="1">Single-pass type II membrane protein</topology>
    </subcellularLocation>
</comment>
<keyword evidence="7" id="KW-0067">ATP-binding</keyword>
<keyword evidence="10" id="KW-0812">Transmembrane</keyword>
<accession>A0A9P8PHC3</accession>
<dbReference type="OrthoDB" id="6372431at2759"/>
<evidence type="ECO:0000256" key="9">
    <source>
        <dbReference type="SAM" id="MobiDB-lite"/>
    </source>
</evidence>
<dbReference type="EC" id="3.6.1.42" evidence="5"/>
<feature type="transmembrane region" description="Helical" evidence="10">
    <location>
        <begin position="12"/>
        <end position="30"/>
    </location>
</feature>
<protein>
    <recommendedName>
        <fullName evidence="5">guanosine-diphosphatase</fullName>
        <ecNumber evidence="5">3.6.1.42</ecNumber>
    </recommendedName>
</protein>
<name>A0A9P8PHC3_9ASCO</name>
<evidence type="ECO:0000256" key="4">
    <source>
        <dbReference type="ARBA" id="ARBA00037742"/>
    </source>
</evidence>
<keyword evidence="7" id="KW-0547">Nucleotide-binding</keyword>
<dbReference type="GO" id="GO:0004382">
    <property type="term" value="F:GDP phosphatase activity"/>
    <property type="evidence" value="ECO:0007669"/>
    <property type="project" value="UniProtKB-EC"/>
</dbReference>
<dbReference type="Proteomes" id="UP000769157">
    <property type="component" value="Unassembled WGS sequence"/>
</dbReference>
<evidence type="ECO:0000256" key="5">
    <source>
        <dbReference type="ARBA" id="ARBA00038903"/>
    </source>
</evidence>
<dbReference type="InterPro" id="IPR000407">
    <property type="entry name" value="GDA1_CD39_NTPase"/>
</dbReference>
<dbReference type="GO" id="GO:0006487">
    <property type="term" value="P:protein N-linked glycosylation"/>
    <property type="evidence" value="ECO:0007669"/>
    <property type="project" value="TreeGrafter"/>
</dbReference>
<evidence type="ECO:0000256" key="6">
    <source>
        <dbReference type="PIRSR" id="PIRSR600407-1"/>
    </source>
</evidence>
<dbReference type="Pfam" id="PF01150">
    <property type="entry name" value="GDA1_CD39"/>
    <property type="match status" value="1"/>
</dbReference>
<comment type="function">
    <text evidence="4">After transfer of sugars to endogenous macromolecular acceptors, the enzyme converts nucleoside diphosphates to nucleoside monophosphates which in turn exit the Golgi lumen in a coupled antiporter reaction, allowing entry of additional nucleotide sugar from the cytosol.</text>
</comment>
<evidence type="ECO:0000256" key="7">
    <source>
        <dbReference type="PIRSR" id="PIRSR600407-2"/>
    </source>
</evidence>
<comment type="similarity">
    <text evidence="2 8">Belongs to the GDA1/CD39 NTPase family.</text>
</comment>
<dbReference type="RefSeq" id="XP_046064831.1">
    <property type="nucleotide sequence ID" value="XM_046204611.1"/>
</dbReference>
<dbReference type="PROSITE" id="PS01238">
    <property type="entry name" value="GDA1_CD39_NTPASE"/>
    <property type="match status" value="1"/>
</dbReference>
<proteinExistence type="inferred from homology"/>
<dbReference type="GeneID" id="70232328"/>
<feature type="region of interest" description="Disordered" evidence="9">
    <location>
        <begin position="50"/>
        <end position="135"/>
    </location>
</feature>
<dbReference type="PANTHER" id="PTHR11782">
    <property type="entry name" value="ADENOSINE/GUANOSINE DIPHOSPHATASE"/>
    <property type="match status" value="1"/>
</dbReference>
<dbReference type="CDD" id="cd24040">
    <property type="entry name" value="ASKHA_NBD_GDA1"/>
    <property type="match status" value="1"/>
</dbReference>
<evidence type="ECO:0000256" key="2">
    <source>
        <dbReference type="ARBA" id="ARBA00009283"/>
    </source>
</evidence>
<dbReference type="GO" id="GO:0005524">
    <property type="term" value="F:ATP binding"/>
    <property type="evidence" value="ECO:0007669"/>
    <property type="project" value="UniProtKB-KW"/>
</dbReference>
<dbReference type="PANTHER" id="PTHR11782:SF83">
    <property type="entry name" value="GUANOSINE-DIPHOSPHATASE"/>
    <property type="match status" value="1"/>
</dbReference>
<keyword evidence="10" id="KW-1133">Transmembrane helix</keyword>
<keyword evidence="3 8" id="KW-0378">Hydrolase</keyword>
<dbReference type="GO" id="GO:0009134">
    <property type="term" value="P:nucleoside diphosphate catabolic process"/>
    <property type="evidence" value="ECO:0007669"/>
    <property type="project" value="TreeGrafter"/>
</dbReference>
<feature type="compositionally biased region" description="Low complexity" evidence="9">
    <location>
        <begin position="101"/>
        <end position="118"/>
    </location>
</feature>
<evidence type="ECO:0000256" key="8">
    <source>
        <dbReference type="RuleBase" id="RU003833"/>
    </source>
</evidence>
<dbReference type="Gene3D" id="3.30.420.150">
    <property type="entry name" value="Exopolyphosphatase. Domain 2"/>
    <property type="match status" value="1"/>
</dbReference>
<dbReference type="Gene3D" id="3.30.420.40">
    <property type="match status" value="1"/>
</dbReference>
<comment type="caution">
    <text evidence="11">The sequence shown here is derived from an EMBL/GenBank/DDBJ whole genome shotgun (WGS) entry which is preliminary data.</text>
</comment>
<keyword evidence="12" id="KW-1185">Reference proteome</keyword>
<feature type="compositionally biased region" description="Basic and acidic residues" evidence="9">
    <location>
        <begin position="87"/>
        <end position="96"/>
    </location>
</feature>
<evidence type="ECO:0000256" key="1">
    <source>
        <dbReference type="ARBA" id="ARBA00004323"/>
    </source>
</evidence>
<dbReference type="EMBL" id="JAEUBE010000055">
    <property type="protein sequence ID" value="KAH3671655.1"/>
    <property type="molecule type" value="Genomic_DNA"/>
</dbReference>
<dbReference type="GO" id="GO:0017111">
    <property type="term" value="F:ribonucleoside triphosphate phosphatase activity"/>
    <property type="evidence" value="ECO:0007669"/>
    <property type="project" value="TreeGrafter"/>
</dbReference>
<reference evidence="11" key="2">
    <citation type="submission" date="2021-01" db="EMBL/GenBank/DDBJ databases">
        <authorList>
            <person name="Schikora-Tamarit M.A."/>
        </authorList>
    </citation>
    <scope>NUCLEOTIDE SEQUENCE</scope>
    <source>
        <strain evidence="11">CBS6075</strain>
    </source>
</reference>
<reference evidence="11" key="1">
    <citation type="journal article" date="2021" name="Open Biol.">
        <title>Shared evolutionary footprints suggest mitochondrial oxidative damage underlies multiple complex I losses in fungi.</title>
        <authorList>
            <person name="Schikora-Tamarit M.A."/>
            <person name="Marcet-Houben M."/>
            <person name="Nosek J."/>
            <person name="Gabaldon T."/>
        </authorList>
    </citation>
    <scope>NUCLEOTIDE SEQUENCE</scope>
    <source>
        <strain evidence="11">CBS6075</strain>
    </source>
</reference>
<sequence>MSAFFSYRYNKFLIVGAVLTVLYIVVFLAPSQPKEDSFTNLSTESHQVNTAGAVLDSDDTTEPLYPESKPVVAPAKPLEQTADSSFAEDKPEKASKPDTGAASAVAKPKAAPSKAAAPLHDSKEEAKAAKGSSKSSSCTADEEYVIMIDAGSTGSRIHVYSFDTCVSPPKLLKEEFKMLNPGLSSFDTDAVGAAASLDELLDLAVATVPKAKQGCTPVALKATAGLRLLGEEKSRAILAEVRSHLENDYPFPVVEGDGISIMDGSDEGVYAWITTNYLLGNIGAKEKRPTAAVFDLGGGSTQIVFEPLDGQSMIEGEHKYEVSFGGSDFTLYQYSHLGFGLMQGRRKVNSLVVEAALKDSKYNLTPASGSDATADVSIPHPCLPPGTTAEDVKVELADKTTYVVNFVSMAKNENDDMAKTASVQCRSLAETILNKELECESKSCSFNGIYQPSLRHQFSQSSDMFIFSYFYDRLKPIGMPLSFTLDEMKDLTKLVCSGSSAWNQYLTQPESIKELTDEPLWCLDLSFMTALLHTGYDIPLDRELRTAKKISDNELGWCLGASLPLLDKNSGWTCKVTKD</sequence>
<organism evidence="11 12">
    <name type="scientific">Ogataea philodendri</name>
    <dbReference type="NCBI Taxonomy" id="1378263"/>
    <lineage>
        <taxon>Eukaryota</taxon>
        <taxon>Fungi</taxon>
        <taxon>Dikarya</taxon>
        <taxon>Ascomycota</taxon>
        <taxon>Saccharomycotina</taxon>
        <taxon>Pichiomycetes</taxon>
        <taxon>Pichiales</taxon>
        <taxon>Pichiaceae</taxon>
        <taxon>Ogataea</taxon>
    </lineage>
</organism>
<evidence type="ECO:0000313" key="11">
    <source>
        <dbReference type="EMBL" id="KAH3671655.1"/>
    </source>
</evidence>
<evidence type="ECO:0000313" key="12">
    <source>
        <dbReference type="Proteomes" id="UP000769157"/>
    </source>
</evidence>
<gene>
    <name evidence="11" type="ORF">OGAPHI_000360</name>
</gene>
<dbReference type="AlphaFoldDB" id="A0A9P8PHC3"/>
<dbReference type="GO" id="GO:0045134">
    <property type="term" value="F:UDP phosphatase activity"/>
    <property type="evidence" value="ECO:0007669"/>
    <property type="project" value="TreeGrafter"/>
</dbReference>